<dbReference type="GO" id="GO:0004733">
    <property type="term" value="F:pyridoxamine phosphate oxidase activity"/>
    <property type="evidence" value="ECO:0007669"/>
    <property type="project" value="UniProtKB-UniRule"/>
</dbReference>
<accession>A0A9Q8X1C1</accession>
<feature type="binding site" evidence="6 7">
    <location>
        <begin position="80"/>
        <end position="81"/>
    </location>
    <ligand>
        <name>FMN</name>
        <dbReference type="ChEBI" id="CHEBI:58210"/>
    </ligand>
</feature>
<dbReference type="GO" id="GO:0010181">
    <property type="term" value="F:FMN binding"/>
    <property type="evidence" value="ECO:0007669"/>
    <property type="project" value="UniProtKB-UniRule"/>
</dbReference>
<dbReference type="SUPFAM" id="SSF50475">
    <property type="entry name" value="FMN-binding split barrel"/>
    <property type="match status" value="1"/>
</dbReference>
<dbReference type="Pfam" id="PF01243">
    <property type="entry name" value="PNPOx_N"/>
    <property type="match status" value="1"/>
</dbReference>
<protein>
    <recommendedName>
        <fullName evidence="6">Pyridoxine/pyridoxamine 5'-phosphate oxidase</fullName>
        <ecNumber evidence="6">1.4.3.5</ecNumber>
    </recommendedName>
    <alternativeName>
        <fullName evidence="6">PNP/PMP oxidase</fullName>
        <shortName evidence="6">PNPOx</shortName>
    </alternativeName>
    <alternativeName>
        <fullName evidence="6">Pyridoxal 5'-phosphate synthase</fullName>
    </alternativeName>
</protein>
<feature type="domain" description="Pyridoxine 5'-phosphate oxidase dimerisation C-terminal" evidence="9">
    <location>
        <begin position="176"/>
        <end position="216"/>
    </location>
</feature>
<proteinExistence type="inferred from homology"/>
<comment type="caution">
    <text evidence="6">Lacks conserved residue(s) required for the propagation of feature annotation.</text>
</comment>
<feature type="binding site" evidence="6 7">
    <location>
        <begin position="144"/>
        <end position="145"/>
    </location>
    <ligand>
        <name>FMN</name>
        <dbReference type="ChEBI" id="CHEBI:58210"/>
    </ligand>
</feature>
<sequence>MSINNTNISHIRREYTSGHLRRSDLTDQPILLFSIWLNQAYFAQVPDPTAMCLATVDHTGQPYQRIVLLKEFTNKEMIFFTNLNSRKAIHLANNPKISLCFPWNIIDRQVIVTGTVCKLSEKDVLKQFYTRPKNNQISTWVSNQSKIISSKNILNNKFLEFKKKYSDKKIPFPEFWGGYKININSMEFWQGGINRLHDRFIYQRYNHTWNVYRLAP</sequence>
<dbReference type="PROSITE" id="PS01064">
    <property type="entry name" value="PYRIDOX_OXIDASE"/>
    <property type="match status" value="1"/>
</dbReference>
<evidence type="ECO:0000256" key="6">
    <source>
        <dbReference type="HAMAP-Rule" id="MF_01629"/>
    </source>
</evidence>
<evidence type="ECO:0000313" key="11">
    <source>
        <dbReference type="Proteomes" id="UP001056209"/>
    </source>
</evidence>
<comment type="cofactor">
    <cofactor evidence="6 7">
        <name>FMN</name>
        <dbReference type="ChEBI" id="CHEBI:58210"/>
    </cofactor>
    <text evidence="6 7">Binds 1 FMN per subunit.</text>
</comment>
<comment type="catalytic activity">
    <reaction evidence="6">
        <text>pyridoxamine 5'-phosphate + O2 + H2O = pyridoxal 5'-phosphate + H2O2 + NH4(+)</text>
        <dbReference type="Rhea" id="RHEA:15817"/>
        <dbReference type="ChEBI" id="CHEBI:15377"/>
        <dbReference type="ChEBI" id="CHEBI:15379"/>
        <dbReference type="ChEBI" id="CHEBI:16240"/>
        <dbReference type="ChEBI" id="CHEBI:28938"/>
        <dbReference type="ChEBI" id="CHEBI:58451"/>
        <dbReference type="ChEBI" id="CHEBI:597326"/>
        <dbReference type="EC" id="1.4.3.5"/>
    </reaction>
</comment>
<keyword evidence="2 6" id="KW-0285">Flavoprotein</keyword>
<name>A0A9Q8X1C1_9ENTR</name>
<evidence type="ECO:0000256" key="5">
    <source>
        <dbReference type="ARBA" id="ARBA00023096"/>
    </source>
</evidence>
<dbReference type="Gene3D" id="2.30.110.10">
    <property type="entry name" value="Electron Transport, Fmn-binding Protein, Chain A"/>
    <property type="match status" value="1"/>
</dbReference>
<dbReference type="PANTHER" id="PTHR10851:SF0">
    <property type="entry name" value="PYRIDOXINE-5'-PHOSPHATE OXIDASE"/>
    <property type="match status" value="1"/>
</dbReference>
<comment type="catalytic activity">
    <reaction evidence="6">
        <text>pyridoxine 5'-phosphate + O2 = pyridoxal 5'-phosphate + H2O2</text>
        <dbReference type="Rhea" id="RHEA:15149"/>
        <dbReference type="ChEBI" id="CHEBI:15379"/>
        <dbReference type="ChEBI" id="CHEBI:16240"/>
        <dbReference type="ChEBI" id="CHEBI:58589"/>
        <dbReference type="ChEBI" id="CHEBI:597326"/>
        <dbReference type="EC" id="1.4.3.5"/>
    </reaction>
</comment>
<dbReference type="PIRSF" id="PIRSF000190">
    <property type="entry name" value="Pyd_amn-ph_oxd"/>
    <property type="match status" value="1"/>
</dbReference>
<evidence type="ECO:0000313" key="10">
    <source>
        <dbReference type="EMBL" id="URJ28385.1"/>
    </source>
</evidence>
<feature type="domain" description="Pyridoxamine 5'-phosphate oxidase N-terminal" evidence="8">
    <location>
        <begin position="38"/>
        <end position="160"/>
    </location>
</feature>
<dbReference type="Proteomes" id="UP001056209">
    <property type="component" value="Chromosome"/>
</dbReference>
<comment type="function">
    <text evidence="6">Catalyzes the oxidation of either pyridoxine 5'-phosphate (PNP) or pyridoxamine 5'-phosphate (PMP) into pyridoxal 5'-phosphate (PLP).</text>
</comment>
<dbReference type="EMBL" id="CP097753">
    <property type="protein sequence ID" value="URJ28385.1"/>
    <property type="molecule type" value="Genomic_DNA"/>
</dbReference>
<organism evidence="10 11">
    <name type="scientific">Candidatus Blochmannia vicinus</name>
    <name type="common">nom. nud.</name>
    <dbReference type="NCBI Taxonomy" id="251540"/>
    <lineage>
        <taxon>Bacteria</taxon>
        <taxon>Pseudomonadati</taxon>
        <taxon>Pseudomonadota</taxon>
        <taxon>Gammaproteobacteria</taxon>
        <taxon>Enterobacterales</taxon>
        <taxon>Enterobacteriaceae</taxon>
        <taxon>ant endosymbionts</taxon>
        <taxon>Candidatus Blochmanniella</taxon>
    </lineage>
</organism>
<evidence type="ECO:0000256" key="2">
    <source>
        <dbReference type="ARBA" id="ARBA00022630"/>
    </source>
</evidence>
<dbReference type="Pfam" id="PF10590">
    <property type="entry name" value="PNP_phzG_C"/>
    <property type="match status" value="1"/>
</dbReference>
<feature type="binding site" evidence="6 7">
    <location>
        <begin position="65"/>
        <end position="70"/>
    </location>
    <ligand>
        <name>FMN</name>
        <dbReference type="ChEBI" id="CHEBI:58210"/>
    </ligand>
</feature>
<feature type="binding site" evidence="6">
    <location>
        <position position="70"/>
    </location>
    <ligand>
        <name>substrate</name>
    </ligand>
</feature>
<evidence type="ECO:0000256" key="1">
    <source>
        <dbReference type="ARBA" id="ARBA00007301"/>
    </source>
</evidence>
<dbReference type="AlphaFoldDB" id="A0A9Q8X1C1"/>
<feature type="binding site" evidence="6 7">
    <location>
        <position position="109"/>
    </location>
    <ligand>
        <name>FMN</name>
        <dbReference type="ChEBI" id="CHEBI:58210"/>
    </ligand>
</feature>
<feature type="binding site" evidence="6">
    <location>
        <begin position="195"/>
        <end position="197"/>
    </location>
    <ligand>
        <name>substrate</name>
    </ligand>
</feature>
<evidence type="ECO:0000259" key="9">
    <source>
        <dbReference type="Pfam" id="PF10590"/>
    </source>
</evidence>
<keyword evidence="5 6" id="KW-0664">Pyridoxine biosynthesis</keyword>
<dbReference type="PANTHER" id="PTHR10851">
    <property type="entry name" value="PYRIDOXINE-5-PHOSPHATE OXIDASE"/>
    <property type="match status" value="1"/>
</dbReference>
<evidence type="ECO:0000256" key="7">
    <source>
        <dbReference type="PIRSR" id="PIRSR000190-2"/>
    </source>
</evidence>
<feature type="binding site" evidence="6">
    <location>
        <position position="131"/>
    </location>
    <ligand>
        <name>substrate</name>
    </ligand>
</feature>
<evidence type="ECO:0000256" key="4">
    <source>
        <dbReference type="ARBA" id="ARBA00023002"/>
    </source>
</evidence>
<comment type="pathway">
    <text evidence="6">Cofactor metabolism; pyridoxal 5'-phosphate salvage; pyridoxal 5'-phosphate from pyridoxamine 5'-phosphate: step 1/1.</text>
</comment>
<dbReference type="EC" id="1.4.3.5" evidence="6"/>
<dbReference type="InterPro" id="IPR011576">
    <property type="entry name" value="Pyridox_Oxase_N"/>
</dbReference>
<feature type="binding site" evidence="6 7">
    <location>
        <position position="86"/>
    </location>
    <ligand>
        <name>FMN</name>
        <dbReference type="ChEBI" id="CHEBI:58210"/>
    </ligand>
</feature>
<feature type="binding site" evidence="6 7">
    <location>
        <position position="189"/>
    </location>
    <ligand>
        <name>FMN</name>
        <dbReference type="ChEBI" id="CHEBI:58210"/>
    </ligand>
</feature>
<dbReference type="InterPro" id="IPR000659">
    <property type="entry name" value="Pyridox_Oxase"/>
</dbReference>
<reference evidence="10" key="1">
    <citation type="submission" date="2022-05" db="EMBL/GenBank/DDBJ databases">
        <title>Impact of host demography and evolutionary history on endosymbiont molecular evolution: a test in carpenter ants (Genus Camponotus) and their Blochmannia endosymbionts.</title>
        <authorList>
            <person name="Manthey J.D."/>
            <person name="Giron J.C."/>
            <person name="Hruska J.P."/>
        </authorList>
    </citation>
    <scope>NUCLEOTIDE SEQUENCE</scope>
    <source>
        <strain evidence="10">C-039</strain>
    </source>
</reference>
<dbReference type="HAMAP" id="MF_01629">
    <property type="entry name" value="PdxH"/>
    <property type="match status" value="1"/>
</dbReference>
<dbReference type="InterPro" id="IPR012349">
    <property type="entry name" value="Split_barrel_FMN-bd"/>
</dbReference>
<feature type="binding site" evidence="6 7">
    <location>
        <position position="199"/>
    </location>
    <ligand>
        <name>FMN</name>
        <dbReference type="ChEBI" id="CHEBI:58210"/>
    </ligand>
</feature>
<evidence type="ECO:0000259" key="8">
    <source>
        <dbReference type="Pfam" id="PF01243"/>
    </source>
</evidence>
<keyword evidence="3 6" id="KW-0288">FMN</keyword>
<dbReference type="InterPro" id="IPR019740">
    <property type="entry name" value="Pyridox_Oxase_CS"/>
</dbReference>
<dbReference type="GO" id="GO:0008615">
    <property type="term" value="P:pyridoxine biosynthetic process"/>
    <property type="evidence" value="ECO:0007669"/>
    <property type="project" value="UniProtKB-UniRule"/>
</dbReference>
<dbReference type="NCBIfam" id="NF004231">
    <property type="entry name" value="PRK05679.1"/>
    <property type="match status" value="1"/>
</dbReference>
<comment type="subunit">
    <text evidence="6">Homodimer.</text>
</comment>
<evidence type="ECO:0000256" key="3">
    <source>
        <dbReference type="ARBA" id="ARBA00022643"/>
    </source>
</evidence>
<dbReference type="NCBIfam" id="TIGR00558">
    <property type="entry name" value="pdxH"/>
    <property type="match status" value="1"/>
</dbReference>
<gene>
    <name evidence="6 10" type="primary">pdxH</name>
    <name evidence="10" type="ORF">M9393_01350</name>
</gene>
<dbReference type="RefSeq" id="WP_250248842.1">
    <property type="nucleotide sequence ID" value="NZ_CP097753.1"/>
</dbReference>
<comment type="similarity">
    <text evidence="1 6">Belongs to the pyridoxamine 5'-phosphate oxidase family.</text>
</comment>
<keyword evidence="4 6" id="KW-0560">Oxidoreductase</keyword>
<comment type="pathway">
    <text evidence="6">Cofactor metabolism; pyridoxal 5'-phosphate salvage; pyridoxal 5'-phosphate from pyridoxine 5'-phosphate: step 1/1.</text>
</comment>
<feature type="binding site" evidence="6 7">
    <location>
        <position position="87"/>
    </location>
    <ligand>
        <name>FMN</name>
        <dbReference type="ChEBI" id="CHEBI:58210"/>
    </ligand>
</feature>
<dbReference type="InterPro" id="IPR019576">
    <property type="entry name" value="Pyridoxamine_oxidase_dimer_C"/>
</dbReference>